<dbReference type="Pfam" id="PF02152">
    <property type="entry name" value="FolB"/>
    <property type="match status" value="1"/>
</dbReference>
<organism evidence="8 9">
    <name type="scientific">Camelimonas lactis</name>
    <dbReference type="NCBI Taxonomy" id="659006"/>
    <lineage>
        <taxon>Bacteria</taxon>
        <taxon>Pseudomonadati</taxon>
        <taxon>Pseudomonadota</taxon>
        <taxon>Alphaproteobacteria</taxon>
        <taxon>Hyphomicrobiales</taxon>
        <taxon>Chelatococcaceae</taxon>
        <taxon>Camelimonas</taxon>
    </lineage>
</organism>
<sequence>MSDRIKVSRIAIYAHHGLHPEEARLGQRFFVSLDCALDLGEAARNDDWHASVCYAELTERATRVTLDRRFRTIEGLADAIATDVLATFPLVDAVTVQVEKPGAPVPAIIDGVMVEITRRRVPSGNAPS</sequence>
<comment type="pathway">
    <text evidence="2 6">Cofactor biosynthesis; tetrahydrofolate biosynthesis; 2-amino-4-hydroxy-6-hydroxymethyl-7,8-dihydropteridine diphosphate from 7,8-dihydroneopterin triphosphate: step 3/4.</text>
</comment>
<evidence type="ECO:0000256" key="3">
    <source>
        <dbReference type="ARBA" id="ARBA00005708"/>
    </source>
</evidence>
<dbReference type="InterPro" id="IPR006156">
    <property type="entry name" value="Dihydroneopterin_aldolase"/>
</dbReference>
<dbReference type="GO" id="GO:0004150">
    <property type="term" value="F:dihydroneopterin aldolase activity"/>
    <property type="evidence" value="ECO:0007669"/>
    <property type="project" value="UniProtKB-UniRule"/>
</dbReference>
<keyword evidence="9" id="KW-1185">Reference proteome</keyword>
<feature type="domain" description="Dihydroneopterin aldolase/epimerase" evidence="7">
    <location>
        <begin position="5"/>
        <end position="118"/>
    </location>
</feature>
<dbReference type="EC" id="4.1.2.25" evidence="6"/>
<keyword evidence="5 6" id="KW-0456">Lyase</keyword>
<evidence type="ECO:0000259" key="7">
    <source>
        <dbReference type="SMART" id="SM00905"/>
    </source>
</evidence>
<comment type="similarity">
    <text evidence="3 6">Belongs to the DHNA family.</text>
</comment>
<evidence type="ECO:0000256" key="5">
    <source>
        <dbReference type="ARBA" id="ARBA00023239"/>
    </source>
</evidence>
<gene>
    <name evidence="8" type="ORF">EV666_10435</name>
</gene>
<dbReference type="RefSeq" id="WP_132004767.1">
    <property type="nucleotide sequence ID" value="NZ_JBHUNN010000002.1"/>
</dbReference>
<dbReference type="PANTHER" id="PTHR42844:SF1">
    <property type="entry name" value="DIHYDRONEOPTERIN ALDOLASE 1-RELATED"/>
    <property type="match status" value="1"/>
</dbReference>
<dbReference type="GO" id="GO:0046654">
    <property type="term" value="P:tetrahydrofolate biosynthetic process"/>
    <property type="evidence" value="ECO:0007669"/>
    <property type="project" value="UniProtKB-UniRule"/>
</dbReference>
<dbReference type="NCBIfam" id="TIGR00526">
    <property type="entry name" value="folB_dom"/>
    <property type="match status" value="1"/>
</dbReference>
<keyword evidence="4 6" id="KW-0289">Folate biosynthesis</keyword>
<dbReference type="PANTHER" id="PTHR42844">
    <property type="entry name" value="DIHYDRONEOPTERIN ALDOLASE 1-RELATED"/>
    <property type="match status" value="1"/>
</dbReference>
<comment type="catalytic activity">
    <reaction evidence="1 6">
        <text>7,8-dihydroneopterin = 6-hydroxymethyl-7,8-dihydropterin + glycolaldehyde</text>
        <dbReference type="Rhea" id="RHEA:10540"/>
        <dbReference type="ChEBI" id="CHEBI:17001"/>
        <dbReference type="ChEBI" id="CHEBI:17071"/>
        <dbReference type="ChEBI" id="CHEBI:44841"/>
        <dbReference type="EC" id="4.1.2.25"/>
    </reaction>
</comment>
<dbReference type="Gene3D" id="3.30.1130.10">
    <property type="match status" value="1"/>
</dbReference>
<proteinExistence type="inferred from homology"/>
<dbReference type="UniPathway" id="UPA00077">
    <property type="reaction ID" value="UER00154"/>
</dbReference>
<evidence type="ECO:0000256" key="2">
    <source>
        <dbReference type="ARBA" id="ARBA00005013"/>
    </source>
</evidence>
<dbReference type="GO" id="GO:0005737">
    <property type="term" value="C:cytoplasm"/>
    <property type="evidence" value="ECO:0007669"/>
    <property type="project" value="TreeGrafter"/>
</dbReference>
<dbReference type="InterPro" id="IPR006157">
    <property type="entry name" value="FolB_dom"/>
</dbReference>
<name>A0A4R2GUG1_9HYPH</name>
<reference evidence="8 9" key="1">
    <citation type="submission" date="2019-03" db="EMBL/GenBank/DDBJ databases">
        <title>Genomic Encyclopedia of Type Strains, Phase IV (KMG-IV): sequencing the most valuable type-strain genomes for metagenomic binning, comparative biology and taxonomic classification.</title>
        <authorList>
            <person name="Goeker M."/>
        </authorList>
    </citation>
    <scope>NUCLEOTIDE SEQUENCE [LARGE SCALE GENOMIC DNA]</scope>
    <source>
        <strain evidence="8 9">DSM 22958</strain>
    </source>
</reference>
<dbReference type="EMBL" id="SLWL01000004">
    <property type="protein sequence ID" value="TCO14084.1"/>
    <property type="molecule type" value="Genomic_DNA"/>
</dbReference>
<evidence type="ECO:0000256" key="4">
    <source>
        <dbReference type="ARBA" id="ARBA00022909"/>
    </source>
</evidence>
<evidence type="ECO:0000256" key="1">
    <source>
        <dbReference type="ARBA" id="ARBA00001353"/>
    </source>
</evidence>
<dbReference type="Proteomes" id="UP000294881">
    <property type="component" value="Unassembled WGS sequence"/>
</dbReference>
<dbReference type="AlphaFoldDB" id="A0A4R2GUG1"/>
<accession>A0A4R2GUG1</accession>
<dbReference type="GO" id="GO:0046656">
    <property type="term" value="P:folic acid biosynthetic process"/>
    <property type="evidence" value="ECO:0007669"/>
    <property type="project" value="UniProtKB-UniRule"/>
</dbReference>
<evidence type="ECO:0000256" key="6">
    <source>
        <dbReference type="RuleBase" id="RU362079"/>
    </source>
</evidence>
<dbReference type="OrthoDB" id="9808041at2"/>
<comment type="function">
    <text evidence="6">Catalyzes the conversion of 7,8-dihydroneopterin to 6-hydroxymethyl-7,8-dihydropterin.</text>
</comment>
<protein>
    <recommendedName>
        <fullName evidence="6">7,8-dihydroneopterin aldolase</fullName>
        <ecNumber evidence="6">4.1.2.25</ecNumber>
    </recommendedName>
</protein>
<evidence type="ECO:0000313" key="9">
    <source>
        <dbReference type="Proteomes" id="UP000294881"/>
    </source>
</evidence>
<dbReference type="CDD" id="cd00534">
    <property type="entry name" value="DHNA_DHNTPE"/>
    <property type="match status" value="1"/>
</dbReference>
<evidence type="ECO:0000313" key="8">
    <source>
        <dbReference type="EMBL" id="TCO14084.1"/>
    </source>
</evidence>
<dbReference type="SUPFAM" id="SSF55620">
    <property type="entry name" value="Tetrahydrobiopterin biosynthesis enzymes-like"/>
    <property type="match status" value="1"/>
</dbReference>
<comment type="caution">
    <text evidence="8">The sequence shown here is derived from an EMBL/GenBank/DDBJ whole genome shotgun (WGS) entry which is preliminary data.</text>
</comment>
<dbReference type="SMART" id="SM00905">
    <property type="entry name" value="FolB"/>
    <property type="match status" value="1"/>
</dbReference>
<dbReference type="NCBIfam" id="TIGR00525">
    <property type="entry name" value="folB"/>
    <property type="match status" value="1"/>
</dbReference>
<dbReference type="InterPro" id="IPR043133">
    <property type="entry name" value="GTP-CH-I_C/QueF"/>
</dbReference>